<dbReference type="PRINTS" id="PR00463">
    <property type="entry name" value="EP450I"/>
</dbReference>
<dbReference type="VEuPathDB" id="FungiDB:P170DRAFT_505440"/>
<comment type="similarity">
    <text evidence="3">Belongs to the cytochrome P450 family.</text>
</comment>
<dbReference type="OrthoDB" id="6692864at2759"/>
<dbReference type="Gene3D" id="1.10.630.10">
    <property type="entry name" value="Cytochrome P450"/>
    <property type="match status" value="1"/>
</dbReference>
<gene>
    <name evidence="14" type="ORF">P170DRAFT_505440</name>
</gene>
<evidence type="ECO:0000313" key="15">
    <source>
        <dbReference type="Proteomes" id="UP000234275"/>
    </source>
</evidence>
<evidence type="ECO:0000256" key="8">
    <source>
        <dbReference type="ARBA" id="ARBA00023002"/>
    </source>
</evidence>
<dbReference type="GO" id="GO:0016705">
    <property type="term" value="F:oxidoreductase activity, acting on paired donors, with incorporation or reduction of molecular oxygen"/>
    <property type="evidence" value="ECO:0007669"/>
    <property type="project" value="InterPro"/>
</dbReference>
<keyword evidence="15" id="KW-1185">Reference proteome</keyword>
<dbReference type="InterPro" id="IPR036396">
    <property type="entry name" value="Cyt_P450_sf"/>
</dbReference>
<dbReference type="PANTHER" id="PTHR24305">
    <property type="entry name" value="CYTOCHROME P450"/>
    <property type="match status" value="1"/>
</dbReference>
<comment type="cofactor">
    <cofactor evidence="1 12">
        <name>heme</name>
        <dbReference type="ChEBI" id="CHEBI:30413"/>
    </cofactor>
</comment>
<dbReference type="Proteomes" id="UP000234275">
    <property type="component" value="Unassembled WGS sequence"/>
</dbReference>
<evidence type="ECO:0000256" key="12">
    <source>
        <dbReference type="PIRSR" id="PIRSR602401-1"/>
    </source>
</evidence>
<reference evidence="14 15" key="1">
    <citation type="submission" date="2016-12" db="EMBL/GenBank/DDBJ databases">
        <title>The genomes of Aspergillus section Nigri reveals drivers in fungal speciation.</title>
        <authorList>
            <consortium name="DOE Joint Genome Institute"/>
            <person name="Vesth T.C."/>
            <person name="Nybo J."/>
            <person name="Theobald S."/>
            <person name="Brandl J."/>
            <person name="Frisvad J.C."/>
            <person name="Nielsen K.F."/>
            <person name="Lyhne E.K."/>
            <person name="Kogle M.E."/>
            <person name="Kuo A."/>
            <person name="Riley R."/>
            <person name="Clum A."/>
            <person name="Nolan M."/>
            <person name="Lipzen A."/>
            <person name="Salamov A."/>
            <person name="Henrissat B."/>
            <person name="Wiebenga A."/>
            <person name="De Vries R.P."/>
            <person name="Grigoriev I.V."/>
            <person name="Mortensen U.H."/>
            <person name="Andersen M.R."/>
            <person name="Baker S.E."/>
        </authorList>
    </citation>
    <scope>NUCLEOTIDE SEQUENCE [LARGE SCALE GENOMIC DNA]</scope>
    <source>
        <strain evidence="14 15">IBT 23096</strain>
    </source>
</reference>
<keyword evidence="11 13" id="KW-0472">Membrane</keyword>
<dbReference type="RefSeq" id="XP_024710032.1">
    <property type="nucleotide sequence ID" value="XM_024854287.1"/>
</dbReference>
<keyword evidence="8" id="KW-0560">Oxidoreductase</keyword>
<evidence type="ECO:0000256" key="5">
    <source>
        <dbReference type="ARBA" id="ARBA00022692"/>
    </source>
</evidence>
<keyword evidence="7 13" id="KW-1133">Transmembrane helix</keyword>
<dbReference type="InterPro" id="IPR002401">
    <property type="entry name" value="Cyt_P450_E_grp-I"/>
</dbReference>
<comment type="subcellular location">
    <subcellularLocation>
        <location evidence="2">Membrane</location>
    </subcellularLocation>
</comment>
<keyword evidence="9 12" id="KW-0408">Iron</keyword>
<evidence type="ECO:0000256" key="13">
    <source>
        <dbReference type="SAM" id="Phobius"/>
    </source>
</evidence>
<evidence type="ECO:0000256" key="4">
    <source>
        <dbReference type="ARBA" id="ARBA00022617"/>
    </source>
</evidence>
<dbReference type="InterPro" id="IPR050121">
    <property type="entry name" value="Cytochrome_P450_monoxygenase"/>
</dbReference>
<dbReference type="GO" id="GO:0004497">
    <property type="term" value="F:monooxygenase activity"/>
    <property type="evidence" value="ECO:0007669"/>
    <property type="project" value="UniProtKB-KW"/>
</dbReference>
<evidence type="ECO:0000256" key="1">
    <source>
        <dbReference type="ARBA" id="ARBA00001971"/>
    </source>
</evidence>
<dbReference type="CDD" id="cd11061">
    <property type="entry name" value="CYP67-like"/>
    <property type="match status" value="1"/>
</dbReference>
<dbReference type="GeneID" id="36561993"/>
<dbReference type="GO" id="GO:1902181">
    <property type="term" value="P:verruculogen biosynthetic process"/>
    <property type="evidence" value="ECO:0007669"/>
    <property type="project" value="UniProtKB-ARBA"/>
</dbReference>
<feature type="transmembrane region" description="Helical" evidence="13">
    <location>
        <begin position="68"/>
        <end position="86"/>
    </location>
</feature>
<sequence>MSMQPSAVLCIVAGVLSHIAFFNKGEHHLYGMSYVQTFFAAVASGFIFLQYQQGLAWNTALATTLQHAVFYLVGVYSSLITYRLFFHPLRHFPGPIGARISNLWLPTQLPKHDAHRKLVALHKKYGPIVRVGSSDLSIIHPSAVPIIYGPNTRCTKGSWYDMTYPTTSLESMRDPTEHRIRRRAWSPAFGDSQLRGYEVRMRPYRQRFLDRLVGMAGEPIDMAKWFSLYTFDVMGDMAFGEGFGGIERGEHVPQIELMTSALYFVGLCLPVWALCLITRIPGAMGPWFDILDWSTARLNRRIENPPSIPDISAALISYLDGREPTEEDLLLLGGDSRLIIGAGSETSSTALTGTFYELLHNPAEITKLRTELAPHVEKDGDFQTIKIQHLPHLNGVINEALRLHPVVPSHMHRKTPPEGIRVEGVWIPGDMTVMCPQYVLGRSERCFVNPNSFIPERWYRSPELVRDKTGYAPFSIGPAGCIGKPLALMNLRTTIARLVTQFDFEFAPGENPRQFEEDAMDNFILSIGKLMVVLRKRETKAQNVVA</sequence>
<evidence type="ECO:0000256" key="7">
    <source>
        <dbReference type="ARBA" id="ARBA00022989"/>
    </source>
</evidence>
<proteinExistence type="inferred from homology"/>
<evidence type="ECO:0000313" key="14">
    <source>
        <dbReference type="EMBL" id="PLB54730.1"/>
    </source>
</evidence>
<evidence type="ECO:0000256" key="10">
    <source>
        <dbReference type="ARBA" id="ARBA00023033"/>
    </source>
</evidence>
<dbReference type="PANTHER" id="PTHR24305:SF112">
    <property type="entry name" value="L-ORNITHINE-N5-MONOOXYGENASE (EUROFUNG)"/>
    <property type="match status" value="1"/>
</dbReference>
<protein>
    <submittedName>
        <fullName evidence="14">Cytochrome P450</fullName>
    </submittedName>
</protein>
<dbReference type="GO" id="GO:0020037">
    <property type="term" value="F:heme binding"/>
    <property type="evidence" value="ECO:0007669"/>
    <property type="project" value="InterPro"/>
</dbReference>
<keyword evidence="5 13" id="KW-0812">Transmembrane</keyword>
<dbReference type="STRING" id="1392250.A0A2I2GPC5"/>
<feature type="binding site" description="axial binding residue" evidence="12">
    <location>
        <position position="481"/>
    </location>
    <ligand>
        <name>heme</name>
        <dbReference type="ChEBI" id="CHEBI:30413"/>
    </ligand>
    <ligandPart>
        <name>Fe</name>
        <dbReference type="ChEBI" id="CHEBI:18248"/>
    </ligandPart>
</feature>
<evidence type="ECO:0000256" key="2">
    <source>
        <dbReference type="ARBA" id="ARBA00004370"/>
    </source>
</evidence>
<dbReference type="InterPro" id="IPR001128">
    <property type="entry name" value="Cyt_P450"/>
</dbReference>
<feature type="transmembrane region" description="Helical" evidence="13">
    <location>
        <begin position="6"/>
        <end position="22"/>
    </location>
</feature>
<dbReference type="PRINTS" id="PR00385">
    <property type="entry name" value="P450"/>
</dbReference>
<evidence type="ECO:0000256" key="6">
    <source>
        <dbReference type="ARBA" id="ARBA00022723"/>
    </source>
</evidence>
<keyword evidence="4 12" id="KW-0349">Heme</keyword>
<evidence type="ECO:0000256" key="9">
    <source>
        <dbReference type="ARBA" id="ARBA00023004"/>
    </source>
</evidence>
<comment type="caution">
    <text evidence="14">The sequence shown here is derived from an EMBL/GenBank/DDBJ whole genome shotgun (WGS) entry which is preliminary data.</text>
</comment>
<keyword evidence="6 12" id="KW-0479">Metal-binding</keyword>
<feature type="transmembrane region" description="Helical" evidence="13">
    <location>
        <begin position="29"/>
        <end position="48"/>
    </location>
</feature>
<dbReference type="SUPFAM" id="SSF48264">
    <property type="entry name" value="Cytochrome P450"/>
    <property type="match status" value="1"/>
</dbReference>
<dbReference type="Pfam" id="PF00067">
    <property type="entry name" value="p450"/>
    <property type="match status" value="1"/>
</dbReference>
<evidence type="ECO:0000256" key="11">
    <source>
        <dbReference type="ARBA" id="ARBA00023136"/>
    </source>
</evidence>
<dbReference type="EMBL" id="MSFO01000001">
    <property type="protein sequence ID" value="PLB54730.1"/>
    <property type="molecule type" value="Genomic_DNA"/>
</dbReference>
<keyword evidence="10" id="KW-0503">Monooxygenase</keyword>
<evidence type="ECO:0000256" key="3">
    <source>
        <dbReference type="ARBA" id="ARBA00010617"/>
    </source>
</evidence>
<dbReference type="AlphaFoldDB" id="A0A2I2GPC5"/>
<dbReference type="GO" id="GO:0005506">
    <property type="term" value="F:iron ion binding"/>
    <property type="evidence" value="ECO:0007669"/>
    <property type="project" value="InterPro"/>
</dbReference>
<dbReference type="FunFam" id="1.10.630.10:FF:000063">
    <property type="entry name" value="Cytochrome P450 monooxygenase"/>
    <property type="match status" value="1"/>
</dbReference>
<organism evidence="14 15">
    <name type="scientific">Aspergillus steynii IBT 23096</name>
    <dbReference type="NCBI Taxonomy" id="1392250"/>
    <lineage>
        <taxon>Eukaryota</taxon>
        <taxon>Fungi</taxon>
        <taxon>Dikarya</taxon>
        <taxon>Ascomycota</taxon>
        <taxon>Pezizomycotina</taxon>
        <taxon>Eurotiomycetes</taxon>
        <taxon>Eurotiomycetidae</taxon>
        <taxon>Eurotiales</taxon>
        <taxon>Aspergillaceae</taxon>
        <taxon>Aspergillus</taxon>
        <taxon>Aspergillus subgen. Circumdati</taxon>
    </lineage>
</organism>
<accession>A0A2I2GPC5</accession>
<dbReference type="GO" id="GO:0016020">
    <property type="term" value="C:membrane"/>
    <property type="evidence" value="ECO:0007669"/>
    <property type="project" value="UniProtKB-SubCell"/>
</dbReference>
<name>A0A2I2GPC5_9EURO</name>